<dbReference type="PANTHER" id="PTHR10211">
    <property type="entry name" value="DEOXYRIBODIPYRIMIDINE PHOTOLYASE"/>
    <property type="match status" value="1"/>
</dbReference>
<evidence type="ECO:0000256" key="11">
    <source>
        <dbReference type="ARBA" id="ARBA00023239"/>
    </source>
</evidence>
<evidence type="ECO:0000256" key="13">
    <source>
        <dbReference type="ARBA" id="ARBA00033999"/>
    </source>
</evidence>
<evidence type="ECO:0000256" key="8">
    <source>
        <dbReference type="ARBA" id="ARBA00022827"/>
    </source>
</evidence>
<evidence type="ECO:0000256" key="3">
    <source>
        <dbReference type="ARBA" id="ARBA00006409"/>
    </source>
</evidence>
<dbReference type="Gene3D" id="1.25.40.80">
    <property type="match status" value="1"/>
</dbReference>
<evidence type="ECO:0000313" key="15">
    <source>
        <dbReference type="EMBL" id="QCQ21144.1"/>
    </source>
</evidence>
<dbReference type="InterPro" id="IPR052219">
    <property type="entry name" value="Photolyase_Class-2"/>
</dbReference>
<dbReference type="PROSITE" id="PS51645">
    <property type="entry name" value="PHR_CRY_ALPHA_BETA"/>
    <property type="match status" value="1"/>
</dbReference>
<feature type="domain" description="Photolyase/cryptochrome alpha/beta" evidence="14">
    <location>
        <begin position="22"/>
        <end position="154"/>
    </location>
</feature>
<keyword evidence="6" id="KW-0285">Flavoprotein</keyword>
<dbReference type="EMBL" id="CP040098">
    <property type="protein sequence ID" value="QCQ21144.1"/>
    <property type="molecule type" value="Genomic_DNA"/>
</dbReference>
<evidence type="ECO:0000256" key="10">
    <source>
        <dbReference type="ARBA" id="ARBA00023204"/>
    </source>
</evidence>
<keyword evidence="16" id="KW-1185">Reference proteome</keyword>
<dbReference type="OrthoDB" id="9772484at2"/>
<sequence length="488" mass="56209">MESVPRCRIQPFNAAPVHKEGGYVLYWMTAARRLRWNFGLQRAVECSKEWNRPLLILEALRCDYPWANARLHRFILEGMRENALGLQGTPVFYYPFIEWNPGQGKGLLEALSKRACTVVADWFPAFFIPNMIRAAARKIDVRLEAVDGNGLLPLEAAGGTFQTAHAFRRFLQKNLRPHLFEFPEPDPIGSGALPPFQGTMTEVASNWPSALEHLLSDDDTWWDGIPLDRSVSPGWCHGGEGEARRRLDTFVRSRLPRYAEGRPHPDEDAESGLSPYLHFGHLSAHEIFSRIADEEEWTFERLASASTGSRTGWWGMSENAEAFLDQLVTWRELGFNMCHHRDDYDRYASLPDWARKTLAVHAADPRPFLYEPEAFETAATHDPIWNAAQTQLTTEGRIHNYLRMLWGKKILHWTRSPEEAVAVMLELNNKYALDGRDPNSYSGIFWILGRYDRPWGPERPVFGKVRYMSSKNTARKLRMSDYLERYRP</sequence>
<dbReference type="Gene3D" id="1.10.579.10">
    <property type="entry name" value="DNA Cyclobutane Dipyrimidine Photolyase, subunit A, domain 3"/>
    <property type="match status" value="1"/>
</dbReference>
<dbReference type="Proteomes" id="UP000298602">
    <property type="component" value="Chromosome"/>
</dbReference>
<evidence type="ECO:0000256" key="7">
    <source>
        <dbReference type="ARBA" id="ARBA00022763"/>
    </source>
</evidence>
<dbReference type="PANTHER" id="PTHR10211:SF0">
    <property type="entry name" value="DEOXYRIBODIPYRIMIDINE PHOTO-LYASE"/>
    <property type="match status" value="1"/>
</dbReference>
<reference evidence="15 16" key="1">
    <citation type="submission" date="2019-05" db="EMBL/GenBank/DDBJ databases">
        <title>The Complete Genome Sequence of the n-alkane-degrading Desulfoglaeba alkanexedens ALDC reveals multiple alkylsuccinate synthase gene clusters.</title>
        <authorList>
            <person name="Callaghan A.V."/>
            <person name="Davidova I.A."/>
            <person name="Duncan K.E."/>
            <person name="Morris B."/>
            <person name="McInerney M.J."/>
        </authorList>
    </citation>
    <scope>NUCLEOTIDE SEQUENCE [LARGE SCALE GENOMIC DNA]</scope>
    <source>
        <strain evidence="15 16">ALDC</strain>
    </source>
</reference>
<dbReference type="SUPFAM" id="SSF48173">
    <property type="entry name" value="Cryptochrome/photolyase FAD-binding domain"/>
    <property type="match status" value="1"/>
</dbReference>
<evidence type="ECO:0000256" key="5">
    <source>
        <dbReference type="ARBA" id="ARBA00014046"/>
    </source>
</evidence>
<evidence type="ECO:0000256" key="1">
    <source>
        <dbReference type="ARBA" id="ARBA00001932"/>
    </source>
</evidence>
<evidence type="ECO:0000256" key="6">
    <source>
        <dbReference type="ARBA" id="ARBA00022630"/>
    </source>
</evidence>
<comment type="cofactor">
    <cofactor evidence="1">
        <name>(6R)-5,10-methylene-5,6,7,8-tetrahydrofolate</name>
        <dbReference type="ChEBI" id="CHEBI:15636"/>
    </cofactor>
</comment>
<comment type="catalytic activity">
    <reaction evidence="13">
        <text>cyclobutadipyrimidine (in DNA) = 2 pyrimidine residues (in DNA).</text>
        <dbReference type="EC" id="4.1.99.3"/>
    </reaction>
</comment>
<reference evidence="15 16" key="2">
    <citation type="submission" date="2019-05" db="EMBL/GenBank/DDBJ databases">
        <authorList>
            <person name="Suflita J.M."/>
            <person name="Marks C.R."/>
        </authorList>
    </citation>
    <scope>NUCLEOTIDE SEQUENCE [LARGE SCALE GENOMIC DNA]</scope>
    <source>
        <strain evidence="15 16">ALDC</strain>
    </source>
</reference>
<evidence type="ECO:0000313" key="16">
    <source>
        <dbReference type="Proteomes" id="UP000298602"/>
    </source>
</evidence>
<proteinExistence type="inferred from homology"/>
<dbReference type="InterPro" id="IPR014729">
    <property type="entry name" value="Rossmann-like_a/b/a_fold"/>
</dbReference>
<comment type="cofactor">
    <cofactor evidence="2">
        <name>FAD</name>
        <dbReference type="ChEBI" id="CHEBI:57692"/>
    </cofactor>
</comment>
<dbReference type="InterPro" id="IPR006050">
    <property type="entry name" value="DNA_photolyase_N"/>
</dbReference>
<dbReference type="RefSeq" id="WP_137423113.1">
    <property type="nucleotide sequence ID" value="NZ_CP040098.1"/>
</dbReference>
<dbReference type="InterPro" id="IPR036134">
    <property type="entry name" value="Crypto/Photolyase_FAD-like_sf"/>
</dbReference>
<keyword evidence="8" id="KW-0274">FAD</keyword>
<protein>
    <recommendedName>
        <fullName evidence="5">Deoxyribodipyrimidine photo-lyase</fullName>
        <ecNumber evidence="4">4.1.99.3</ecNumber>
    </recommendedName>
    <alternativeName>
        <fullName evidence="12">DNA photolyase</fullName>
    </alternativeName>
</protein>
<evidence type="ECO:0000256" key="9">
    <source>
        <dbReference type="ARBA" id="ARBA00023125"/>
    </source>
</evidence>
<dbReference type="FunFam" id="1.10.579.10:FF:000002">
    <property type="entry name" value="Deoxyribodipyrimidine photolyase"/>
    <property type="match status" value="1"/>
</dbReference>
<keyword evidence="11 15" id="KW-0456">Lyase</keyword>
<dbReference type="AlphaFoldDB" id="A0A4P8L0J5"/>
<evidence type="ECO:0000259" key="14">
    <source>
        <dbReference type="PROSITE" id="PS51645"/>
    </source>
</evidence>
<organism evidence="15 16">
    <name type="scientific">Desulfoglaeba alkanexedens ALDC</name>
    <dbReference type="NCBI Taxonomy" id="980445"/>
    <lineage>
        <taxon>Bacteria</taxon>
        <taxon>Pseudomonadati</taxon>
        <taxon>Thermodesulfobacteriota</taxon>
        <taxon>Syntrophobacteria</taxon>
        <taxon>Syntrophobacterales</taxon>
        <taxon>Syntrophobacteraceae</taxon>
        <taxon>Desulfoglaeba</taxon>
    </lineage>
</organism>
<dbReference type="GO" id="GO:0003677">
    <property type="term" value="F:DNA binding"/>
    <property type="evidence" value="ECO:0007669"/>
    <property type="project" value="UniProtKB-KW"/>
</dbReference>
<accession>A0A4P8L0J5</accession>
<keyword evidence="9" id="KW-0238">DNA-binding</keyword>
<comment type="similarity">
    <text evidence="3">Belongs to the DNA photolyase class-2 family.</text>
</comment>
<dbReference type="GO" id="GO:0000719">
    <property type="term" value="P:photoreactive repair"/>
    <property type="evidence" value="ECO:0007669"/>
    <property type="project" value="TreeGrafter"/>
</dbReference>
<keyword evidence="10" id="KW-0234">DNA repair</keyword>
<name>A0A4P8L0J5_9BACT</name>
<gene>
    <name evidence="15" type="ORF">FDQ92_02395</name>
</gene>
<evidence type="ECO:0000256" key="4">
    <source>
        <dbReference type="ARBA" id="ARBA00013149"/>
    </source>
</evidence>
<dbReference type="InterPro" id="IPR036155">
    <property type="entry name" value="Crypto/Photolyase_N_sf"/>
</dbReference>
<dbReference type="GO" id="GO:0003904">
    <property type="term" value="F:deoxyribodipyrimidine photo-lyase activity"/>
    <property type="evidence" value="ECO:0007669"/>
    <property type="project" value="UniProtKB-EC"/>
</dbReference>
<evidence type="ECO:0000256" key="2">
    <source>
        <dbReference type="ARBA" id="ARBA00001974"/>
    </source>
</evidence>
<keyword evidence="7" id="KW-0227">DNA damage</keyword>
<dbReference type="SUPFAM" id="SSF52425">
    <property type="entry name" value="Cryptochrome/photolyase, N-terminal domain"/>
    <property type="match status" value="1"/>
</dbReference>
<dbReference type="KEGG" id="dax:FDQ92_02395"/>
<dbReference type="Gene3D" id="3.40.50.620">
    <property type="entry name" value="HUPs"/>
    <property type="match status" value="1"/>
</dbReference>
<evidence type="ECO:0000256" key="12">
    <source>
        <dbReference type="ARBA" id="ARBA00031671"/>
    </source>
</evidence>
<dbReference type="EC" id="4.1.99.3" evidence="4"/>